<dbReference type="PANTHER" id="PTHR48014">
    <property type="entry name" value="SERINE/THREONINE-PROTEIN KINASE FRAY2"/>
    <property type="match status" value="1"/>
</dbReference>
<feature type="transmembrane region" description="Helical" evidence="3">
    <location>
        <begin position="382"/>
        <end position="402"/>
    </location>
</feature>
<keyword evidence="3" id="KW-0812">Transmembrane</keyword>
<feature type="domain" description="Protein kinase" evidence="4">
    <location>
        <begin position="1311"/>
        <end position="1478"/>
    </location>
</feature>
<dbReference type="GO" id="GO:0043539">
    <property type="term" value="F:protein serine/threonine kinase activator activity"/>
    <property type="evidence" value="ECO:0007669"/>
    <property type="project" value="InterPro"/>
</dbReference>
<keyword evidence="3" id="KW-0472">Membrane</keyword>
<evidence type="ECO:0000313" key="5">
    <source>
        <dbReference type="EMBL" id="CAD7257189.1"/>
    </source>
</evidence>
<comment type="similarity">
    <text evidence="1">Belongs to the protein kinase superfamily. STE Ser/Thr protein kinase family. STE20 subfamily.</text>
</comment>
<name>A0A7R9AP76_TIMSH</name>
<dbReference type="InterPro" id="IPR011009">
    <property type="entry name" value="Kinase-like_dom_sf"/>
</dbReference>
<feature type="coiled-coil region" evidence="2">
    <location>
        <begin position="928"/>
        <end position="966"/>
    </location>
</feature>
<evidence type="ECO:0000259" key="4">
    <source>
        <dbReference type="PROSITE" id="PS50011"/>
    </source>
</evidence>
<dbReference type="InterPro" id="IPR000719">
    <property type="entry name" value="Prot_kinase_dom"/>
</dbReference>
<dbReference type="PROSITE" id="PS50011">
    <property type="entry name" value="PROTEIN_KINASE_DOM"/>
    <property type="match status" value="1"/>
</dbReference>
<dbReference type="GO" id="GO:0004672">
    <property type="term" value="F:protein kinase activity"/>
    <property type="evidence" value="ECO:0007669"/>
    <property type="project" value="InterPro"/>
</dbReference>
<proteinExistence type="inferred from homology"/>
<sequence>MMVWVAMQGQIVMRDQAAKKDRAVMREQALMGVGAQAYSWPQPESCSNTLKKRERERLMAVIMFNDMDFWLWASSILRLSVHQMRLDRFQTQDNTQLDQNGKGPLHSGLANLSVTNRDKALGTALADPDIAAAVGKFTDVRVHAKLEPDRRSVSGEVCCTVLLAADQTFLNQPLVLCSISLTLKLGLATTTSDGNVLPDNLLNVTSRESAATLPLPFNHVPRDSSYLNTFQKFPSILSPRTLTRGEESQTVVAARISVAVAMVKLEGDQQVISQRFRPEYTLDDATRQAEWSTRLLEGSRPSAGLCQASMNCVAKLRRKHELSDHSLNGTEDISTPPSRLFSNHTTHLTIPRFDLAEMLLYRYSLRRGDDMSDSKDMFRNDLLIFLFPLIVCSLLLFGRLFVVALHKQRDVGGLFVAPSAAGAVPSAHTFPVPAGRHWDRLSTSQRIIPALGAAPDIEWKCIHLPPNPKKRKSYPKSNSYYLCHHLTPQGQPTRVSTSQRIILAPWSAPDGEWKCNHPRINSFKRSGVTKVTLFSNKIIPFAGDLAWRFCQGGHPESGQPIIQVNKFIREVKSHDNDSVLKQQISPFADNLAWRNCQARCSESGNSLTAIHTSPTPLMSNKHTYSEYDVKNQTFHQTPDKQNETFPADCNEYVMGKFRASSVVYNIDKTMDGSNTYMNYRIPASTSYRDCLDAATSLSPLEILRVHRNINNKPWNSPARSANTEDVKCADLDSTIREVAEAMDQLAHGFSQDVRGIIQCNLKEVRRWSPRLWPYLRSGRWDQDISTHTLAREMKNCEHKINEFQEEVSVMRWTLDDQARLLSDKDLTIQQLNRQLIDERLMLTNSRQVDERRIEDINNHLEEKPPTVHPTEIRTSISPSSAVELNTTSALAHYVTEMFQQHAAEMLYRRKLLSRTFNMLRNAAVASCVKRAERKYQQQQEKYNTCKTKLEEELEIAQKEKASMKRESGEFETALQHSLMKGLCLLNLEALNVLKSRGSLDQDKNYKCDMVEHLCQETDICETTGSPSNSVCQTGQSLENKSQKINTAATIKGKSTRPGTPERVPDTETVILSTAGQPNQNKFGLKTNTSKYIKNSTKLNRALRVINANVTKISHNNSDLCDTNKPEFSASAMGIFSRASENARNAYCSKEEIWDKIGQKSNLDFCAPDPSDGREFSLQKEVVSFIIKTPLANGECRSGIFYLRTNKNSPSCNKIPNMSKNKFCKAIFKEVSDPHQSVRPMAKSPPMVQGRVHIAEVTNRKAINDLTVKSLSMTTPLTSTVSSRRPPTFPSTLISSKLTSLFSMSATAITAFTAISAICRKTIRDSFKVFGSTLGSQLKSIGNPDGVNALVNQLLGLFQQRTSQYCKHHIGHSHEIILTRQLQHHNVLPYCASFVVGSEVCVVSPFMAFGSCQNLLSNHFIDGLPELAIAHIMRDILQGLDYIHKKGYIHRFLIVSKSSDGLNLVMGPQILKDIQDSKI</sequence>
<dbReference type="EMBL" id="OC000411">
    <property type="protein sequence ID" value="CAD7257189.1"/>
    <property type="molecule type" value="Genomic_DNA"/>
</dbReference>
<dbReference type="PANTHER" id="PTHR48014:SF21">
    <property type="entry name" value="SERINE_THREONINE-PROTEIN KINASE FRAY2"/>
    <property type="match status" value="1"/>
</dbReference>
<keyword evidence="2" id="KW-0175">Coiled coil</keyword>
<evidence type="ECO:0000256" key="3">
    <source>
        <dbReference type="SAM" id="Phobius"/>
    </source>
</evidence>
<evidence type="ECO:0000256" key="1">
    <source>
        <dbReference type="ARBA" id="ARBA00008874"/>
    </source>
</evidence>
<protein>
    <recommendedName>
        <fullName evidence="4">Protein kinase domain-containing protein</fullName>
    </recommendedName>
</protein>
<keyword evidence="3" id="KW-1133">Transmembrane helix</keyword>
<dbReference type="Pfam" id="PF00069">
    <property type="entry name" value="Pkinase"/>
    <property type="match status" value="1"/>
</dbReference>
<reference evidence="5" key="1">
    <citation type="submission" date="2020-11" db="EMBL/GenBank/DDBJ databases">
        <authorList>
            <person name="Tran Van P."/>
        </authorList>
    </citation>
    <scope>NUCLEOTIDE SEQUENCE</scope>
</reference>
<gene>
    <name evidence="5" type="ORF">TSIB3V08_LOCUS1464</name>
</gene>
<evidence type="ECO:0000256" key="2">
    <source>
        <dbReference type="SAM" id="Coils"/>
    </source>
</evidence>
<dbReference type="Gene3D" id="3.30.200.20">
    <property type="entry name" value="Phosphorylase Kinase, domain 1"/>
    <property type="match status" value="1"/>
</dbReference>
<dbReference type="GO" id="GO:0005524">
    <property type="term" value="F:ATP binding"/>
    <property type="evidence" value="ECO:0007669"/>
    <property type="project" value="InterPro"/>
</dbReference>
<dbReference type="InterPro" id="IPR047173">
    <property type="entry name" value="STRAD_A/B-like"/>
</dbReference>
<dbReference type="GO" id="GO:0006611">
    <property type="term" value="P:protein export from nucleus"/>
    <property type="evidence" value="ECO:0007669"/>
    <property type="project" value="TreeGrafter"/>
</dbReference>
<dbReference type="SUPFAM" id="SSF56112">
    <property type="entry name" value="Protein kinase-like (PK-like)"/>
    <property type="match status" value="1"/>
</dbReference>
<organism evidence="5">
    <name type="scientific">Timema shepardi</name>
    <name type="common">Walking stick</name>
    <dbReference type="NCBI Taxonomy" id="629360"/>
    <lineage>
        <taxon>Eukaryota</taxon>
        <taxon>Metazoa</taxon>
        <taxon>Ecdysozoa</taxon>
        <taxon>Arthropoda</taxon>
        <taxon>Hexapoda</taxon>
        <taxon>Insecta</taxon>
        <taxon>Pterygota</taxon>
        <taxon>Neoptera</taxon>
        <taxon>Polyneoptera</taxon>
        <taxon>Phasmatodea</taxon>
        <taxon>Timematodea</taxon>
        <taxon>Timematoidea</taxon>
        <taxon>Timematidae</taxon>
        <taxon>Timema</taxon>
    </lineage>
</organism>
<dbReference type="GO" id="GO:1902554">
    <property type="term" value="C:serine/threonine protein kinase complex"/>
    <property type="evidence" value="ECO:0007669"/>
    <property type="project" value="TreeGrafter"/>
</dbReference>
<dbReference type="Gene3D" id="1.10.510.10">
    <property type="entry name" value="Transferase(Phosphotransferase) domain 1"/>
    <property type="match status" value="1"/>
</dbReference>
<accession>A0A7R9AP76</accession>